<organism evidence="1">
    <name type="scientific">Amphimedon queenslandica</name>
    <name type="common">Sponge</name>
    <dbReference type="NCBI Taxonomy" id="400682"/>
    <lineage>
        <taxon>Eukaryota</taxon>
        <taxon>Metazoa</taxon>
        <taxon>Porifera</taxon>
        <taxon>Demospongiae</taxon>
        <taxon>Heteroscleromorpha</taxon>
        <taxon>Haplosclerida</taxon>
        <taxon>Niphatidae</taxon>
        <taxon>Amphimedon</taxon>
    </lineage>
</organism>
<dbReference type="EnsemblMetazoa" id="Aqu2.1.36379_001">
    <property type="protein sequence ID" value="Aqu2.1.36379_001"/>
    <property type="gene ID" value="Aqu2.1.36379"/>
</dbReference>
<dbReference type="InParanoid" id="A0A1X7V9C5"/>
<sequence length="87" mass="10064">MKINIASEHRSWILFYSIVALQGILKDDYLNHLKLFCRGLWLLLKEEVSNDDLQLASTWLTKFSSNFGVLYGDYKQHLKKAKPTGCS</sequence>
<dbReference type="PANTHER" id="PTHR46579">
    <property type="entry name" value="F5/8 TYPE C DOMAIN-CONTAINING PROTEIN-RELATED"/>
    <property type="match status" value="1"/>
</dbReference>
<evidence type="ECO:0000313" key="1">
    <source>
        <dbReference type="EnsemblMetazoa" id="Aqu2.1.36379_001"/>
    </source>
</evidence>
<accession>A0A1X7V9C5</accession>
<name>A0A1X7V9C5_AMPQE</name>
<dbReference type="PANTHER" id="PTHR46579:SF1">
    <property type="entry name" value="F5_8 TYPE C DOMAIN-CONTAINING PROTEIN"/>
    <property type="match status" value="1"/>
</dbReference>
<proteinExistence type="predicted"/>
<reference evidence="1" key="1">
    <citation type="submission" date="2017-05" db="UniProtKB">
        <authorList>
            <consortium name="EnsemblMetazoa"/>
        </authorList>
    </citation>
    <scope>IDENTIFICATION</scope>
</reference>
<dbReference type="AlphaFoldDB" id="A0A1X7V9C5"/>
<protein>
    <submittedName>
        <fullName evidence="1">Uncharacterized protein</fullName>
    </submittedName>
</protein>